<dbReference type="RefSeq" id="WP_006099870.1">
    <property type="nucleotide sequence ID" value="NZ_DS989845.1"/>
</dbReference>
<dbReference type="InterPro" id="IPR047262">
    <property type="entry name" value="PRX-like1"/>
</dbReference>
<dbReference type="CDD" id="cd02969">
    <property type="entry name" value="PRX_like1"/>
    <property type="match status" value="1"/>
</dbReference>
<dbReference type="OrthoDB" id="9809746at2"/>
<accession>B4VMK3</accession>
<dbReference type="PROSITE" id="PS51352">
    <property type="entry name" value="THIOREDOXIN_2"/>
    <property type="match status" value="1"/>
</dbReference>
<reference evidence="2 3" key="1">
    <citation type="submission" date="2008-07" db="EMBL/GenBank/DDBJ databases">
        <authorList>
            <person name="Tandeau de Marsac N."/>
            <person name="Ferriera S."/>
            <person name="Johnson J."/>
            <person name="Kravitz S."/>
            <person name="Beeson K."/>
            <person name="Sutton G."/>
            <person name="Rogers Y.-H."/>
            <person name="Friedman R."/>
            <person name="Frazier M."/>
            <person name="Venter J.C."/>
        </authorList>
    </citation>
    <scope>NUCLEOTIDE SEQUENCE [LARGE SCALE GENOMIC DNA]</scope>
    <source>
        <strain evidence="2 3">PCC 7420</strain>
    </source>
</reference>
<dbReference type="GO" id="GO:0016209">
    <property type="term" value="F:antioxidant activity"/>
    <property type="evidence" value="ECO:0007669"/>
    <property type="project" value="InterPro"/>
</dbReference>
<dbReference type="EMBL" id="DS989845">
    <property type="protein sequence ID" value="EDX76913.1"/>
    <property type="molecule type" value="Genomic_DNA"/>
</dbReference>
<dbReference type="Proteomes" id="UP000003835">
    <property type="component" value="Unassembled WGS sequence"/>
</dbReference>
<dbReference type="InterPro" id="IPR036249">
    <property type="entry name" value="Thioredoxin-like_sf"/>
</dbReference>
<feature type="domain" description="Thioredoxin" evidence="1">
    <location>
        <begin position="9"/>
        <end position="165"/>
    </location>
</feature>
<dbReference type="Gene3D" id="3.40.30.10">
    <property type="entry name" value="Glutaredoxin"/>
    <property type="match status" value="1"/>
</dbReference>
<dbReference type="GO" id="GO:0016491">
    <property type="term" value="F:oxidoreductase activity"/>
    <property type="evidence" value="ECO:0007669"/>
    <property type="project" value="InterPro"/>
</dbReference>
<dbReference type="eggNOG" id="COG1225">
    <property type="taxonomic scope" value="Bacteria"/>
</dbReference>
<evidence type="ECO:0000313" key="2">
    <source>
        <dbReference type="EMBL" id="EDX76913.1"/>
    </source>
</evidence>
<dbReference type="AlphaFoldDB" id="B4VMK3"/>
<organism evidence="2 3">
    <name type="scientific">Coleofasciculus chthonoplastes PCC 7420</name>
    <dbReference type="NCBI Taxonomy" id="118168"/>
    <lineage>
        <taxon>Bacteria</taxon>
        <taxon>Bacillati</taxon>
        <taxon>Cyanobacteriota</taxon>
        <taxon>Cyanophyceae</taxon>
        <taxon>Coleofasciculales</taxon>
        <taxon>Coleofasciculaceae</taxon>
        <taxon>Coleofasciculus</taxon>
    </lineage>
</organism>
<dbReference type="PANTHER" id="PTHR43640:SF1">
    <property type="entry name" value="THIOREDOXIN-DEPENDENT PEROXIREDOXIN"/>
    <property type="match status" value="1"/>
</dbReference>
<gene>
    <name evidence="2" type="ORF">MC7420_1916</name>
</gene>
<keyword evidence="3" id="KW-1185">Reference proteome</keyword>
<dbReference type="Pfam" id="PF00578">
    <property type="entry name" value="AhpC-TSA"/>
    <property type="match status" value="1"/>
</dbReference>
<dbReference type="HOGENOM" id="CLU_076204_1_0_3"/>
<dbReference type="InterPro" id="IPR000866">
    <property type="entry name" value="AhpC/TSA"/>
</dbReference>
<name>B4VMK3_9CYAN</name>
<evidence type="ECO:0000313" key="3">
    <source>
        <dbReference type="Proteomes" id="UP000003835"/>
    </source>
</evidence>
<dbReference type="PANTHER" id="PTHR43640">
    <property type="entry name" value="OS07G0260300 PROTEIN"/>
    <property type="match status" value="1"/>
</dbReference>
<dbReference type="InterPro" id="IPR013766">
    <property type="entry name" value="Thioredoxin_domain"/>
</dbReference>
<dbReference type="STRING" id="118168.MC7420_1916"/>
<proteinExistence type="predicted"/>
<dbReference type="SUPFAM" id="SSF52833">
    <property type="entry name" value="Thioredoxin-like"/>
    <property type="match status" value="1"/>
</dbReference>
<sequence>MALTASTMLPLGNKAPEFQLPDVVSGETISLDTFAGKQGLVVIFLCRHCPFVKHVQGELAKLGRDYQDADLGIVAISANDATTHPDDAPEKLKEMAQELGLTFPLCYDESQETAKAYTAACTPDFFVFDRDRKLVYRGQFDDSRPGNDQPVTGKDLRSAIDAVLAQSPVSEEQKPSIGCNIKWKPGNEPAYYGA</sequence>
<evidence type="ECO:0000259" key="1">
    <source>
        <dbReference type="PROSITE" id="PS51352"/>
    </source>
</evidence>
<protein>
    <submittedName>
        <fullName evidence="2">Redoxin superfamily</fullName>
    </submittedName>
</protein>